<feature type="domain" description="CBS" evidence="3">
    <location>
        <begin position="75"/>
        <end position="131"/>
    </location>
</feature>
<dbReference type="InterPro" id="IPR000644">
    <property type="entry name" value="CBS_dom"/>
</dbReference>
<evidence type="ECO:0000256" key="1">
    <source>
        <dbReference type="ARBA" id="ARBA00023122"/>
    </source>
</evidence>
<sequence>MKIKDILNKKGSDVISVPDDSMVYDAIALMADKNIGALVVMCQGSMCGIVSERDYRNKIILKGRHSKDTPVRDIMTRQVMCVTEDYELHECMRIMSEKKIRHLPVIDDKRNVTGMISIGDIVKAIIDEQKSEINDLRNYITSGYPG</sequence>
<dbReference type="InterPro" id="IPR044725">
    <property type="entry name" value="CBSX3_CBS_dom"/>
</dbReference>
<dbReference type="Proteomes" id="UP000673975">
    <property type="component" value="Unassembled WGS sequence"/>
</dbReference>
<dbReference type="PANTHER" id="PTHR43080:SF2">
    <property type="entry name" value="CBS DOMAIN-CONTAINING PROTEIN"/>
    <property type="match status" value="1"/>
</dbReference>
<dbReference type="PROSITE" id="PS51371">
    <property type="entry name" value="CBS"/>
    <property type="match status" value="2"/>
</dbReference>
<dbReference type="SUPFAM" id="SSF54631">
    <property type="entry name" value="CBS-domain pair"/>
    <property type="match status" value="1"/>
</dbReference>
<dbReference type="PANTHER" id="PTHR43080">
    <property type="entry name" value="CBS DOMAIN-CONTAINING PROTEIN CBSX3, MITOCHONDRIAL"/>
    <property type="match status" value="1"/>
</dbReference>
<dbReference type="EMBL" id="JAFIDN010000013">
    <property type="protein sequence ID" value="MBP3193754.1"/>
    <property type="molecule type" value="Genomic_DNA"/>
</dbReference>
<dbReference type="Gene3D" id="3.10.580.10">
    <property type="entry name" value="CBS-domain"/>
    <property type="match status" value="1"/>
</dbReference>
<name>A0A8J7RTS5_9BACT</name>
<evidence type="ECO:0000313" key="4">
    <source>
        <dbReference type="EMBL" id="MBP3193754.1"/>
    </source>
</evidence>
<dbReference type="InterPro" id="IPR051257">
    <property type="entry name" value="Diverse_CBS-Domain"/>
</dbReference>
<dbReference type="AlphaFoldDB" id="A0A8J7RTS5"/>
<evidence type="ECO:0000256" key="2">
    <source>
        <dbReference type="PROSITE-ProRule" id="PRU00703"/>
    </source>
</evidence>
<feature type="domain" description="CBS" evidence="3">
    <location>
        <begin position="7"/>
        <end position="69"/>
    </location>
</feature>
<evidence type="ECO:0000259" key="3">
    <source>
        <dbReference type="PROSITE" id="PS51371"/>
    </source>
</evidence>
<dbReference type="InterPro" id="IPR046342">
    <property type="entry name" value="CBS_dom_sf"/>
</dbReference>
<dbReference type="CDD" id="cd04623">
    <property type="entry name" value="CBS_pair_bac_euk"/>
    <property type="match status" value="1"/>
</dbReference>
<protein>
    <submittedName>
        <fullName evidence="4">CBS domain-containing protein</fullName>
    </submittedName>
</protein>
<proteinExistence type="predicted"/>
<organism evidence="4 5">
    <name type="scientific">Natronogracilivirga saccharolytica</name>
    <dbReference type="NCBI Taxonomy" id="2812953"/>
    <lineage>
        <taxon>Bacteria</taxon>
        <taxon>Pseudomonadati</taxon>
        <taxon>Balneolota</taxon>
        <taxon>Balneolia</taxon>
        <taxon>Balneolales</taxon>
        <taxon>Cyclonatronaceae</taxon>
        <taxon>Natronogracilivirga</taxon>
    </lineage>
</organism>
<keyword evidence="1 2" id="KW-0129">CBS domain</keyword>
<evidence type="ECO:0000313" key="5">
    <source>
        <dbReference type="Proteomes" id="UP000673975"/>
    </source>
</evidence>
<accession>A0A8J7RTS5</accession>
<comment type="caution">
    <text evidence="4">The sequence shown here is derived from an EMBL/GenBank/DDBJ whole genome shotgun (WGS) entry which is preliminary data.</text>
</comment>
<gene>
    <name evidence="4" type="ORF">NATSA_13840</name>
</gene>
<reference evidence="4" key="1">
    <citation type="submission" date="2021-02" db="EMBL/GenBank/DDBJ databases">
        <title>Natronogracilivirga saccharolytica gen. nov. sp. nov. a new anaerobic, haloalkiliphilic carbohydrate-fermenting bacterium from soda lake and proposing of Cyclonatronumiaceae fam. nov. in the phylum Balneolaeota.</title>
        <authorList>
            <person name="Zhilina T.N."/>
            <person name="Sorokin D.Y."/>
            <person name="Zavarzina D.G."/>
            <person name="Toshchakov S.V."/>
            <person name="Kublanov I.V."/>
        </authorList>
    </citation>
    <scope>NUCLEOTIDE SEQUENCE</scope>
    <source>
        <strain evidence="4">Z-1702</strain>
    </source>
</reference>
<dbReference type="Pfam" id="PF00571">
    <property type="entry name" value="CBS"/>
    <property type="match status" value="2"/>
</dbReference>
<keyword evidence="5" id="KW-1185">Reference proteome</keyword>
<dbReference type="RefSeq" id="WP_210513207.1">
    <property type="nucleotide sequence ID" value="NZ_JAFIDN010000013.1"/>
</dbReference>
<dbReference type="SMART" id="SM00116">
    <property type="entry name" value="CBS"/>
    <property type="match status" value="2"/>
</dbReference>